<evidence type="ECO:0000313" key="2">
    <source>
        <dbReference type="Proteomes" id="UP000023152"/>
    </source>
</evidence>
<protein>
    <submittedName>
        <fullName evidence="1">Uncharacterized protein</fullName>
    </submittedName>
</protein>
<dbReference type="Proteomes" id="UP000023152">
    <property type="component" value="Unassembled WGS sequence"/>
</dbReference>
<proteinExistence type="predicted"/>
<keyword evidence="2" id="KW-1185">Reference proteome</keyword>
<gene>
    <name evidence="1" type="ORF">RFI_05509</name>
</gene>
<name>X6P034_RETFI</name>
<organism evidence="1 2">
    <name type="scientific">Reticulomyxa filosa</name>
    <dbReference type="NCBI Taxonomy" id="46433"/>
    <lineage>
        <taxon>Eukaryota</taxon>
        <taxon>Sar</taxon>
        <taxon>Rhizaria</taxon>
        <taxon>Retaria</taxon>
        <taxon>Foraminifera</taxon>
        <taxon>Monothalamids</taxon>
        <taxon>Reticulomyxidae</taxon>
        <taxon>Reticulomyxa</taxon>
    </lineage>
</organism>
<evidence type="ECO:0000313" key="1">
    <source>
        <dbReference type="EMBL" id="ETO31611.1"/>
    </source>
</evidence>
<accession>X6P034</accession>
<reference evidence="1 2" key="1">
    <citation type="journal article" date="2013" name="Curr. Biol.">
        <title>The Genome of the Foraminiferan Reticulomyxa filosa.</title>
        <authorList>
            <person name="Glockner G."/>
            <person name="Hulsmann N."/>
            <person name="Schleicher M."/>
            <person name="Noegel A.A."/>
            <person name="Eichinger L."/>
            <person name="Gallinger C."/>
            <person name="Pawlowski J."/>
            <person name="Sierra R."/>
            <person name="Euteneuer U."/>
            <person name="Pillet L."/>
            <person name="Moustafa A."/>
            <person name="Platzer M."/>
            <person name="Groth M."/>
            <person name="Szafranski K."/>
            <person name="Schliwa M."/>
        </authorList>
    </citation>
    <scope>NUCLEOTIDE SEQUENCE [LARGE SCALE GENOMIC DNA]</scope>
</reference>
<dbReference type="AlphaFoldDB" id="X6P034"/>
<comment type="caution">
    <text evidence="1">The sequence shown here is derived from an EMBL/GenBank/DDBJ whole genome shotgun (WGS) entry which is preliminary data.</text>
</comment>
<dbReference type="EMBL" id="ASPP01004817">
    <property type="protein sequence ID" value="ETO31611.1"/>
    <property type="molecule type" value="Genomic_DNA"/>
</dbReference>
<sequence>MLKPIQLNVVKNLCTWLMLYCEEDFANDEKVNQVLEEWIKQMQKDLEQVNGGICYDYVCYVSLQITIKFKQFELCQFDNFESLNTLLKHVGQALKQNVMLHLFSQNQTQLLVQSYVSTFVLKDGHIQNSQITYQIRDDFSEKFIKWIVVEMIEFVMKRINLQKWRQLHKYSTCCESKINTSQPCLKNIFSYNYFYSSTFLIN</sequence>